<evidence type="ECO:0000259" key="6">
    <source>
        <dbReference type="PROSITE" id="PS00715"/>
    </source>
</evidence>
<keyword evidence="2" id="KW-0731">Sigma factor</keyword>
<dbReference type="Proteomes" id="UP000284751">
    <property type="component" value="Unassembled WGS sequence"/>
</dbReference>
<dbReference type="InterPro" id="IPR036388">
    <property type="entry name" value="WH-like_DNA-bd_sf"/>
</dbReference>
<keyword evidence="3" id="KW-0238">DNA-binding</keyword>
<reference evidence="7 8" key="1">
    <citation type="submission" date="2018-08" db="EMBL/GenBank/DDBJ databases">
        <title>A genome reference for cultivated species of the human gut microbiota.</title>
        <authorList>
            <person name="Zou Y."/>
            <person name="Xue W."/>
            <person name="Luo G."/>
        </authorList>
    </citation>
    <scope>NUCLEOTIDE SEQUENCE [LARGE SCALE GENOMIC DNA]</scope>
    <source>
        <strain evidence="7 8">AF28-26</strain>
    </source>
</reference>
<dbReference type="Gene3D" id="1.10.10.10">
    <property type="entry name" value="Winged helix-like DNA-binding domain superfamily/Winged helix DNA-binding domain"/>
    <property type="match status" value="2"/>
</dbReference>
<evidence type="ECO:0000256" key="5">
    <source>
        <dbReference type="SAM" id="MobiDB-lite"/>
    </source>
</evidence>
<dbReference type="GO" id="GO:0016987">
    <property type="term" value="F:sigma factor activity"/>
    <property type="evidence" value="ECO:0007669"/>
    <property type="project" value="UniProtKB-KW"/>
</dbReference>
<dbReference type="AlphaFoldDB" id="A0A412AUZ2"/>
<evidence type="ECO:0000313" key="7">
    <source>
        <dbReference type="EMBL" id="RGQ36011.1"/>
    </source>
</evidence>
<dbReference type="GO" id="GO:0006352">
    <property type="term" value="P:DNA-templated transcription initiation"/>
    <property type="evidence" value="ECO:0007669"/>
    <property type="project" value="InterPro"/>
</dbReference>
<dbReference type="EMBL" id="QRTC01000059">
    <property type="protein sequence ID" value="RGQ36011.1"/>
    <property type="molecule type" value="Genomic_DNA"/>
</dbReference>
<dbReference type="InterPro" id="IPR000943">
    <property type="entry name" value="RNA_pol_sigma70"/>
</dbReference>
<evidence type="ECO:0000256" key="2">
    <source>
        <dbReference type="ARBA" id="ARBA00023082"/>
    </source>
</evidence>
<organism evidence="7 8">
    <name type="scientific">[Clostridium] leptum</name>
    <dbReference type="NCBI Taxonomy" id="1535"/>
    <lineage>
        <taxon>Bacteria</taxon>
        <taxon>Bacillati</taxon>
        <taxon>Bacillota</taxon>
        <taxon>Clostridia</taxon>
        <taxon>Eubacteriales</taxon>
        <taxon>Oscillospiraceae</taxon>
        <taxon>Oscillospiraceae incertae sedis</taxon>
    </lineage>
</organism>
<evidence type="ECO:0000256" key="4">
    <source>
        <dbReference type="ARBA" id="ARBA00023163"/>
    </source>
</evidence>
<dbReference type="PRINTS" id="PR00046">
    <property type="entry name" value="SIGMA70FCT"/>
</dbReference>
<dbReference type="PANTHER" id="PTHR30385">
    <property type="entry name" value="SIGMA FACTOR F FLAGELLAR"/>
    <property type="match status" value="1"/>
</dbReference>
<dbReference type="CDD" id="cd06171">
    <property type="entry name" value="Sigma70_r4"/>
    <property type="match status" value="1"/>
</dbReference>
<evidence type="ECO:0000256" key="3">
    <source>
        <dbReference type="ARBA" id="ARBA00023125"/>
    </source>
</evidence>
<dbReference type="SUPFAM" id="SSF88659">
    <property type="entry name" value="Sigma3 and sigma4 domains of RNA polymerase sigma factors"/>
    <property type="match status" value="2"/>
</dbReference>
<name>A0A412AUZ2_9FIRM</name>
<feature type="domain" description="RNA polymerase sigma-70" evidence="6">
    <location>
        <begin position="31"/>
        <end position="44"/>
    </location>
</feature>
<dbReference type="Pfam" id="PF04542">
    <property type="entry name" value="Sigma70_r2"/>
    <property type="match status" value="1"/>
</dbReference>
<gene>
    <name evidence="7" type="ORF">DWY99_12050</name>
</gene>
<dbReference type="InterPro" id="IPR007630">
    <property type="entry name" value="RNA_pol_sigma70_r4"/>
</dbReference>
<proteinExistence type="predicted"/>
<sequence>MDNREQAIESNMGLVHACAKRFRGRGIEYDDLVQAGCLGLVKAVDHFDEGRGLQFSTYAVPVILGEMRRLFRDGGAIKVGRALKELSLKAARACNEFSLREGRQPTISELAEQLGVEPAEASQALGASQQPLSLSADEENGGGQIDVPTEAPEEKISELIALKQVVGELDPRDRSLIVMRFFKSRTQTQTAEVLGMTQVQVSRREKKILQELKAKLS</sequence>
<dbReference type="InterPro" id="IPR007624">
    <property type="entry name" value="RNA_pol_sigma70_r3"/>
</dbReference>
<protein>
    <submittedName>
        <fullName evidence="7">Sigma-70 family RNA polymerase sigma factor</fullName>
    </submittedName>
</protein>
<keyword evidence="1" id="KW-0805">Transcription regulation</keyword>
<comment type="caution">
    <text evidence="7">The sequence shown here is derived from an EMBL/GenBank/DDBJ whole genome shotgun (WGS) entry which is preliminary data.</text>
</comment>
<dbReference type="PROSITE" id="PS00715">
    <property type="entry name" value="SIGMA70_1"/>
    <property type="match status" value="1"/>
</dbReference>
<dbReference type="InterPro" id="IPR014284">
    <property type="entry name" value="RNA_pol_sigma-70_dom"/>
</dbReference>
<evidence type="ECO:0000313" key="8">
    <source>
        <dbReference type="Proteomes" id="UP000284751"/>
    </source>
</evidence>
<dbReference type="Pfam" id="PF04545">
    <property type="entry name" value="Sigma70_r4"/>
    <property type="match status" value="1"/>
</dbReference>
<dbReference type="PANTHER" id="PTHR30385:SF4">
    <property type="entry name" value="RNA POLYMERASE SIGMA-E FACTOR"/>
    <property type="match status" value="1"/>
</dbReference>
<dbReference type="InterPro" id="IPR013325">
    <property type="entry name" value="RNA_pol_sigma_r2"/>
</dbReference>
<dbReference type="Pfam" id="PF04539">
    <property type="entry name" value="Sigma70_r3"/>
    <property type="match status" value="1"/>
</dbReference>
<keyword evidence="4" id="KW-0804">Transcription</keyword>
<evidence type="ECO:0000256" key="1">
    <source>
        <dbReference type="ARBA" id="ARBA00023015"/>
    </source>
</evidence>
<dbReference type="GO" id="GO:0003677">
    <property type="term" value="F:DNA binding"/>
    <property type="evidence" value="ECO:0007669"/>
    <property type="project" value="UniProtKB-KW"/>
</dbReference>
<accession>A0A412AUZ2</accession>
<dbReference type="InterPro" id="IPR007627">
    <property type="entry name" value="RNA_pol_sigma70_r2"/>
</dbReference>
<dbReference type="NCBIfam" id="TIGR02937">
    <property type="entry name" value="sigma70-ECF"/>
    <property type="match status" value="1"/>
</dbReference>
<dbReference type="Gene3D" id="1.20.120.1810">
    <property type="match status" value="1"/>
</dbReference>
<dbReference type="InterPro" id="IPR013324">
    <property type="entry name" value="RNA_pol_sigma_r3/r4-like"/>
</dbReference>
<dbReference type="SUPFAM" id="SSF88946">
    <property type="entry name" value="Sigma2 domain of RNA polymerase sigma factors"/>
    <property type="match status" value="1"/>
</dbReference>
<feature type="region of interest" description="Disordered" evidence="5">
    <location>
        <begin position="127"/>
        <end position="148"/>
    </location>
</feature>